<evidence type="ECO:0000256" key="5">
    <source>
        <dbReference type="ARBA" id="ARBA00022723"/>
    </source>
</evidence>
<comment type="caution">
    <text evidence="10">The sequence shown here is derived from an EMBL/GenBank/DDBJ whole genome shotgun (WGS) entry which is preliminary data.</text>
</comment>
<feature type="region of interest" description="Disordered" evidence="8">
    <location>
        <begin position="554"/>
        <end position="604"/>
    </location>
</feature>
<dbReference type="Gene3D" id="1.10.238.10">
    <property type="entry name" value="EF-hand"/>
    <property type="match status" value="1"/>
</dbReference>
<keyword evidence="11" id="KW-1185">Reference proteome</keyword>
<sequence>MHSTNELSVIMATQFVKWWKTKFHAGGCSYKSISVLGSNVCDGRPSDTEELVRDDASSSYNNGAHINPGLASSTISATSHPDAPEYIHHHHSNEVKFEDFECDVQVEGCGSGEERKEFSFTFYDFDGHGKITKDDIAGLVRSIYGAVNDSITVPHGGKKTIKVKLTVTPEKTQQNSPETTSNNDATPTTPPNNNNNNNNTTNINNNLTVVGMGNGSSSNLDTRPKLRNNVNVTIKENLNRDRLGGGSGRKEKELRDKLSHHLDKPKFNSVRLPSSAHGACRGCRNLSPEVFRDCSASPLRNRKKWRERVCSLQRPDIFEILQANMEKNNVNPCCRREHTQPQHPPHVHLQHSMAPCTHSQLIGDSTCPVLPLLNENLCKQKQHLLMENTCPASGPRPLHHHHLGGSKIYDAHIHRSSHHHSHQHQCRKHGHHRSRSHDLSQNLFKHHLLSERDQLIAQGVPLPSGGVNQTCCNMNSNNVFLDPHLNQQHQPDPLEILEGCFVNQQHFSPRNKNTNLANAASTPHQLKHRNREQEHARAMAQVISWLERENIGDDKKFASPNRRNPNPSTNSLVGSPPVVKKHEHHHVHHHYHHHHFAKETPIIV</sequence>
<protein>
    <recommendedName>
        <fullName evidence="7">Protein naked cuticle homolog</fullName>
    </recommendedName>
</protein>
<dbReference type="SUPFAM" id="SSF47473">
    <property type="entry name" value="EF-hand"/>
    <property type="match status" value="1"/>
</dbReference>
<dbReference type="PROSITE" id="PS50222">
    <property type="entry name" value="EF_HAND_2"/>
    <property type="match status" value="1"/>
</dbReference>
<reference evidence="10 11" key="1">
    <citation type="submission" date="2024-08" db="EMBL/GenBank/DDBJ databases">
        <authorList>
            <person name="Cucini C."/>
            <person name="Frati F."/>
        </authorList>
    </citation>
    <scope>NUCLEOTIDE SEQUENCE [LARGE SCALE GENOMIC DNA]</scope>
</reference>
<feature type="region of interest" description="Disordered" evidence="8">
    <location>
        <begin position="514"/>
        <end position="535"/>
    </location>
</feature>
<evidence type="ECO:0000256" key="1">
    <source>
        <dbReference type="ARBA" id="ARBA00007081"/>
    </source>
</evidence>
<keyword evidence="3" id="KW-0963">Cytoplasm</keyword>
<feature type="compositionally biased region" description="Polar residues" evidence="8">
    <location>
        <begin position="514"/>
        <end position="524"/>
    </location>
</feature>
<comment type="similarity">
    <text evidence="1 7">Belongs to the NKD family.</text>
</comment>
<evidence type="ECO:0000259" key="9">
    <source>
        <dbReference type="PROSITE" id="PS50222"/>
    </source>
</evidence>
<gene>
    <name evidence="10" type="ORF">ODALV1_LOCUS10924</name>
</gene>
<dbReference type="EMBL" id="CAXLJM020000033">
    <property type="protein sequence ID" value="CAL8101699.1"/>
    <property type="molecule type" value="Genomic_DNA"/>
</dbReference>
<feature type="domain" description="EF-hand" evidence="9">
    <location>
        <begin position="111"/>
        <end position="146"/>
    </location>
</feature>
<feature type="compositionally biased region" description="Polar residues" evidence="8">
    <location>
        <begin position="169"/>
        <end position="178"/>
    </location>
</feature>
<dbReference type="InterPro" id="IPR011992">
    <property type="entry name" value="EF-hand-dom_pair"/>
</dbReference>
<feature type="compositionally biased region" description="Low complexity" evidence="8">
    <location>
        <begin position="559"/>
        <end position="571"/>
    </location>
</feature>
<dbReference type="PANTHER" id="PTHR22611:SF9">
    <property type="entry name" value="PROTEIN NAKED CUTICLE"/>
    <property type="match status" value="1"/>
</dbReference>
<comment type="subcellular location">
    <subcellularLocation>
        <location evidence="7">Cell membrane</location>
    </subcellularLocation>
    <subcellularLocation>
        <location evidence="7">Cytoplasm</location>
    </subcellularLocation>
</comment>
<feature type="compositionally biased region" description="Low complexity" evidence="8">
    <location>
        <begin position="179"/>
        <end position="208"/>
    </location>
</feature>
<evidence type="ECO:0000256" key="3">
    <source>
        <dbReference type="ARBA" id="ARBA00022490"/>
    </source>
</evidence>
<evidence type="ECO:0000256" key="8">
    <source>
        <dbReference type="SAM" id="MobiDB-lite"/>
    </source>
</evidence>
<proteinExistence type="inferred from homology"/>
<evidence type="ECO:0000256" key="2">
    <source>
        <dbReference type="ARBA" id="ARBA00022475"/>
    </source>
</evidence>
<dbReference type="Proteomes" id="UP001642540">
    <property type="component" value="Unassembled WGS sequence"/>
</dbReference>
<name>A0ABP1QFU4_9HEXA</name>
<dbReference type="PANTHER" id="PTHR22611">
    <property type="entry name" value="PROTEIN NAKED CUTICLE"/>
    <property type="match status" value="1"/>
</dbReference>
<evidence type="ECO:0000313" key="11">
    <source>
        <dbReference type="Proteomes" id="UP001642540"/>
    </source>
</evidence>
<evidence type="ECO:0000256" key="4">
    <source>
        <dbReference type="ARBA" id="ARBA00022687"/>
    </source>
</evidence>
<feature type="compositionally biased region" description="Basic residues" evidence="8">
    <location>
        <begin position="579"/>
        <end position="596"/>
    </location>
</feature>
<dbReference type="InterPro" id="IPR040140">
    <property type="entry name" value="Nkd-like"/>
</dbReference>
<keyword evidence="5" id="KW-0479">Metal-binding</keyword>
<keyword evidence="6" id="KW-0472">Membrane</keyword>
<evidence type="ECO:0000256" key="7">
    <source>
        <dbReference type="RuleBase" id="RU367060"/>
    </source>
</evidence>
<evidence type="ECO:0000256" key="6">
    <source>
        <dbReference type="ARBA" id="ARBA00023136"/>
    </source>
</evidence>
<organism evidence="10 11">
    <name type="scientific">Orchesella dallaii</name>
    <dbReference type="NCBI Taxonomy" id="48710"/>
    <lineage>
        <taxon>Eukaryota</taxon>
        <taxon>Metazoa</taxon>
        <taxon>Ecdysozoa</taxon>
        <taxon>Arthropoda</taxon>
        <taxon>Hexapoda</taxon>
        <taxon>Collembola</taxon>
        <taxon>Entomobryomorpha</taxon>
        <taxon>Entomobryoidea</taxon>
        <taxon>Orchesellidae</taxon>
        <taxon>Orchesellinae</taxon>
        <taxon>Orchesella</taxon>
    </lineage>
</organism>
<keyword evidence="4 7" id="KW-0879">Wnt signaling pathway</keyword>
<accession>A0ABP1QFU4</accession>
<evidence type="ECO:0000313" key="10">
    <source>
        <dbReference type="EMBL" id="CAL8101699.1"/>
    </source>
</evidence>
<feature type="region of interest" description="Disordered" evidence="8">
    <location>
        <begin position="167"/>
        <end position="232"/>
    </location>
</feature>
<comment type="function">
    <text evidence="7">Cell autonomous antagonist of the canonical Wnt signaling pathway.</text>
</comment>
<keyword evidence="2 7" id="KW-1003">Cell membrane</keyword>
<dbReference type="InterPro" id="IPR002048">
    <property type="entry name" value="EF_hand_dom"/>
</dbReference>